<dbReference type="Gene3D" id="2.40.50.140">
    <property type="entry name" value="Nucleic acid-binding proteins"/>
    <property type="match status" value="2"/>
</dbReference>
<evidence type="ECO:0000259" key="2">
    <source>
        <dbReference type="Pfam" id="PF02721"/>
    </source>
</evidence>
<comment type="caution">
    <text evidence="3">The sequence shown here is derived from an EMBL/GenBank/DDBJ whole genome shotgun (WGS) entry which is preliminary data.</text>
</comment>
<feature type="domain" description="Replication protein A 70 kDa DNA-binding subunit B/D first OB fold" evidence="2">
    <location>
        <begin position="32"/>
        <end position="122"/>
    </location>
</feature>
<evidence type="ECO:0000313" key="3">
    <source>
        <dbReference type="EMBL" id="PWA35985.1"/>
    </source>
</evidence>
<dbReference type="SUPFAM" id="SSF50249">
    <property type="entry name" value="Nucleic acid-binding proteins"/>
    <property type="match status" value="2"/>
</dbReference>
<sequence length="572" mass="65538">MSTTNRNSSLRNNPKKRKHSSLTPTFDCDISYIDEITDSEECSVIKVKIIHLWKTPTKIMNGSSKGENINMLLMDENGHKIHACANHYVLDLIRPMLKKNNCIIMSNFNLYTKLEGVRLTNHLDFVCVHDGFEFIEYRDIINNNTDNNVAFDIIGLISSKPKLKAIDIRKKTTIISEFKLQNLSGDEVNVTLWEDNAHKLDSYVSHKDIQNEPIVLIIQLAKINTWGNVFDNILSFIFFTNRLLDNRMRGRDHRLVDEDDNVDINVNENQSKSITIDDVDWLTVKQEGTCNITVIDMSDDEDKVHGLSNYEVRDATIIDLSNIEDEVHGSKQILGGDYDDSLSNNMKAFDNTINDISDDEMYAAGVSGYLNTPNWNNQKQNTLYVYNISDDDVDLHDTDNEVVCLTHNIRRLSKTKSESVKKICKFDYSDYESDDEVICFVRISRRLSKPKFDRKITYASLIISKTNLMLNSVRQETKCYVESPESSKDDVSPQFKLGIHHAIGKKCNHEEIVDLRIVEQEDFPLEGNNCNLDDTNNKLHSRIVQDNCDESTDNGFNDVSLKDEKISDDSDC</sequence>
<dbReference type="OrthoDB" id="1935380at2759"/>
<dbReference type="InterPro" id="IPR003871">
    <property type="entry name" value="RFA1B/D_OB_1st"/>
</dbReference>
<dbReference type="CDD" id="cd04480">
    <property type="entry name" value="RPA1_DBD_A_like"/>
    <property type="match status" value="1"/>
</dbReference>
<keyword evidence="3" id="KW-0238">DNA-binding</keyword>
<dbReference type="GO" id="GO:0003677">
    <property type="term" value="F:DNA binding"/>
    <property type="evidence" value="ECO:0007669"/>
    <property type="project" value="UniProtKB-KW"/>
</dbReference>
<dbReference type="AlphaFoldDB" id="A0A2U1KGS9"/>
<keyword evidence="4" id="KW-1185">Reference proteome</keyword>
<evidence type="ECO:0000313" key="4">
    <source>
        <dbReference type="Proteomes" id="UP000245207"/>
    </source>
</evidence>
<evidence type="ECO:0000256" key="1">
    <source>
        <dbReference type="SAM" id="MobiDB-lite"/>
    </source>
</evidence>
<protein>
    <submittedName>
        <fullName evidence="3">Replication protein A 70 kDa DNA-binding subunit B</fullName>
    </submittedName>
</protein>
<organism evidence="3 4">
    <name type="scientific">Artemisia annua</name>
    <name type="common">Sweet wormwood</name>
    <dbReference type="NCBI Taxonomy" id="35608"/>
    <lineage>
        <taxon>Eukaryota</taxon>
        <taxon>Viridiplantae</taxon>
        <taxon>Streptophyta</taxon>
        <taxon>Embryophyta</taxon>
        <taxon>Tracheophyta</taxon>
        <taxon>Spermatophyta</taxon>
        <taxon>Magnoliopsida</taxon>
        <taxon>eudicotyledons</taxon>
        <taxon>Gunneridae</taxon>
        <taxon>Pentapetalae</taxon>
        <taxon>asterids</taxon>
        <taxon>campanulids</taxon>
        <taxon>Asterales</taxon>
        <taxon>Asteraceae</taxon>
        <taxon>Asteroideae</taxon>
        <taxon>Anthemideae</taxon>
        <taxon>Artemisiinae</taxon>
        <taxon>Artemisia</taxon>
    </lineage>
</organism>
<gene>
    <name evidence="3" type="ORF">CTI12_AA603370</name>
</gene>
<feature type="compositionally biased region" description="Low complexity" evidence="1">
    <location>
        <begin position="1"/>
        <end position="12"/>
    </location>
</feature>
<dbReference type="InterPro" id="IPR012340">
    <property type="entry name" value="NA-bd_OB-fold"/>
</dbReference>
<reference evidence="3 4" key="1">
    <citation type="journal article" date="2018" name="Mol. Plant">
        <title>The genome of Artemisia annua provides insight into the evolution of Asteraceae family and artemisinin biosynthesis.</title>
        <authorList>
            <person name="Shen Q."/>
            <person name="Zhang L."/>
            <person name="Liao Z."/>
            <person name="Wang S."/>
            <person name="Yan T."/>
            <person name="Shi P."/>
            <person name="Liu M."/>
            <person name="Fu X."/>
            <person name="Pan Q."/>
            <person name="Wang Y."/>
            <person name="Lv Z."/>
            <person name="Lu X."/>
            <person name="Zhang F."/>
            <person name="Jiang W."/>
            <person name="Ma Y."/>
            <person name="Chen M."/>
            <person name="Hao X."/>
            <person name="Li L."/>
            <person name="Tang Y."/>
            <person name="Lv G."/>
            <person name="Zhou Y."/>
            <person name="Sun X."/>
            <person name="Brodelius P.E."/>
            <person name="Rose J.K.C."/>
            <person name="Tang K."/>
        </authorList>
    </citation>
    <scope>NUCLEOTIDE SEQUENCE [LARGE SCALE GENOMIC DNA]</scope>
    <source>
        <strain evidence="4">cv. Huhao1</strain>
        <tissue evidence="3">Leaf</tissue>
    </source>
</reference>
<dbReference type="Pfam" id="PF02721">
    <property type="entry name" value="DUF223"/>
    <property type="match status" value="1"/>
</dbReference>
<proteinExistence type="predicted"/>
<dbReference type="Proteomes" id="UP000245207">
    <property type="component" value="Unassembled WGS sequence"/>
</dbReference>
<feature type="region of interest" description="Disordered" evidence="1">
    <location>
        <begin position="1"/>
        <end position="22"/>
    </location>
</feature>
<name>A0A2U1KGS9_ARTAN</name>
<dbReference type="EMBL" id="PKPP01019002">
    <property type="protein sequence ID" value="PWA35985.1"/>
    <property type="molecule type" value="Genomic_DNA"/>
</dbReference>
<accession>A0A2U1KGS9</accession>